<sequence length="107" mass="12494">MTTKRKESEKRDVLFRDQLITAADLENFKTDMLEAIQKMIKSDQGLPAKKWLKSSEVRKMLDISPGKLHMLRASRTLAFMRLGGIIYYDREDIIKMFENNKTPVSKN</sequence>
<dbReference type="STRING" id="408657.SAMN04487995_4459"/>
<dbReference type="PANTHER" id="PTHR34585:SF22">
    <property type="entry name" value="HELIX-TURN-HELIX DOMAIN-CONTAINING PROTEIN"/>
    <property type="match status" value="1"/>
</dbReference>
<dbReference type="RefSeq" id="WP_090338459.1">
    <property type="nucleotide sequence ID" value="NZ_FNXY01000007.1"/>
</dbReference>
<protein>
    <recommendedName>
        <fullName evidence="1">Helix-turn-helix domain-containing protein</fullName>
    </recommendedName>
</protein>
<gene>
    <name evidence="2" type="ORF">SAMN04487995_4459</name>
</gene>
<dbReference type="PANTHER" id="PTHR34585">
    <property type="match status" value="1"/>
</dbReference>
<dbReference type="Proteomes" id="UP000199532">
    <property type="component" value="Unassembled WGS sequence"/>
</dbReference>
<dbReference type="Pfam" id="PF12728">
    <property type="entry name" value="HTH_17"/>
    <property type="match status" value="1"/>
</dbReference>
<proteinExistence type="predicted"/>
<name>A0A1H6YSD6_9BACT</name>
<dbReference type="AlphaFoldDB" id="A0A1H6YSD6"/>
<accession>A0A1H6YSD6</accession>
<reference evidence="2 3" key="1">
    <citation type="submission" date="2016-10" db="EMBL/GenBank/DDBJ databases">
        <authorList>
            <person name="de Groot N.N."/>
        </authorList>
    </citation>
    <scope>NUCLEOTIDE SEQUENCE [LARGE SCALE GENOMIC DNA]</scope>
    <source>
        <strain evidence="2 3">DSM 19938</strain>
    </source>
</reference>
<organism evidence="2 3">
    <name type="scientific">Dyadobacter koreensis</name>
    <dbReference type="NCBI Taxonomy" id="408657"/>
    <lineage>
        <taxon>Bacteria</taxon>
        <taxon>Pseudomonadati</taxon>
        <taxon>Bacteroidota</taxon>
        <taxon>Cytophagia</taxon>
        <taxon>Cytophagales</taxon>
        <taxon>Spirosomataceae</taxon>
        <taxon>Dyadobacter</taxon>
    </lineage>
</organism>
<evidence type="ECO:0000313" key="2">
    <source>
        <dbReference type="EMBL" id="SEJ39635.1"/>
    </source>
</evidence>
<dbReference type="EMBL" id="FNXY01000007">
    <property type="protein sequence ID" value="SEJ39635.1"/>
    <property type="molecule type" value="Genomic_DNA"/>
</dbReference>
<dbReference type="InterPro" id="IPR041657">
    <property type="entry name" value="HTH_17"/>
</dbReference>
<dbReference type="OrthoDB" id="1524679at2"/>
<keyword evidence="3" id="KW-1185">Reference proteome</keyword>
<evidence type="ECO:0000313" key="3">
    <source>
        <dbReference type="Proteomes" id="UP000199532"/>
    </source>
</evidence>
<feature type="domain" description="Helix-turn-helix" evidence="1">
    <location>
        <begin position="51"/>
        <end position="100"/>
    </location>
</feature>
<evidence type="ECO:0000259" key="1">
    <source>
        <dbReference type="Pfam" id="PF12728"/>
    </source>
</evidence>